<name>A0A8X6QE78_NEPPI</name>
<proteinExistence type="predicted"/>
<dbReference type="Proteomes" id="UP000887013">
    <property type="component" value="Unassembled WGS sequence"/>
</dbReference>
<organism evidence="1 2">
    <name type="scientific">Nephila pilipes</name>
    <name type="common">Giant wood spider</name>
    <name type="synonym">Nephila maculata</name>
    <dbReference type="NCBI Taxonomy" id="299642"/>
    <lineage>
        <taxon>Eukaryota</taxon>
        <taxon>Metazoa</taxon>
        <taxon>Ecdysozoa</taxon>
        <taxon>Arthropoda</taxon>
        <taxon>Chelicerata</taxon>
        <taxon>Arachnida</taxon>
        <taxon>Araneae</taxon>
        <taxon>Araneomorphae</taxon>
        <taxon>Entelegynae</taxon>
        <taxon>Araneoidea</taxon>
        <taxon>Nephilidae</taxon>
        <taxon>Nephila</taxon>
    </lineage>
</organism>
<keyword evidence="2" id="KW-1185">Reference proteome</keyword>
<protein>
    <submittedName>
        <fullName evidence="1">Uncharacterized protein</fullName>
    </submittedName>
</protein>
<sequence>MPDNDQVLLMTLYMWTKYCYRSWIRRKTPCDTFLSFLHRLEREVKTLKSGSAEYLSTRTRCYICICSVGEDHLANRLKNTYYASNKRKDCVMGLFS</sequence>
<dbReference type="EMBL" id="BMAW01079038">
    <property type="protein sequence ID" value="GFU13663.1"/>
    <property type="molecule type" value="Genomic_DNA"/>
</dbReference>
<evidence type="ECO:0000313" key="2">
    <source>
        <dbReference type="Proteomes" id="UP000887013"/>
    </source>
</evidence>
<evidence type="ECO:0000313" key="1">
    <source>
        <dbReference type="EMBL" id="GFU13663.1"/>
    </source>
</evidence>
<accession>A0A8X6QE78</accession>
<dbReference type="AlphaFoldDB" id="A0A8X6QE78"/>
<comment type="caution">
    <text evidence="1">The sequence shown here is derived from an EMBL/GenBank/DDBJ whole genome shotgun (WGS) entry which is preliminary data.</text>
</comment>
<gene>
    <name evidence="1" type="ORF">NPIL_385281</name>
</gene>
<reference evidence="1" key="1">
    <citation type="submission" date="2020-08" db="EMBL/GenBank/DDBJ databases">
        <title>Multicomponent nature underlies the extraordinary mechanical properties of spider dragline silk.</title>
        <authorList>
            <person name="Kono N."/>
            <person name="Nakamura H."/>
            <person name="Mori M."/>
            <person name="Yoshida Y."/>
            <person name="Ohtoshi R."/>
            <person name="Malay A.D."/>
            <person name="Moran D.A.P."/>
            <person name="Tomita M."/>
            <person name="Numata K."/>
            <person name="Arakawa K."/>
        </authorList>
    </citation>
    <scope>NUCLEOTIDE SEQUENCE</scope>
</reference>